<evidence type="ECO:0000313" key="2">
    <source>
        <dbReference type="Proteomes" id="UP000095287"/>
    </source>
</evidence>
<proteinExistence type="predicted"/>
<protein>
    <submittedName>
        <fullName evidence="3">EB domain-containing protein</fullName>
    </submittedName>
</protein>
<dbReference type="AlphaFoldDB" id="A0A1I7ZYP0"/>
<sequence>MASCKTPSTDGGYTAEGRLQCNRQSCILRMPYRVDANCGRLHNACQRDRCDCFGRPITNPATHRTIKHGPTRPSSPTKRTPRRDHTSARPSRHSVARERRRTENFASQCLCLSHFQRCILPR</sequence>
<organism evidence="2 3">
    <name type="scientific">Steinernema glaseri</name>
    <dbReference type="NCBI Taxonomy" id="37863"/>
    <lineage>
        <taxon>Eukaryota</taxon>
        <taxon>Metazoa</taxon>
        <taxon>Ecdysozoa</taxon>
        <taxon>Nematoda</taxon>
        <taxon>Chromadorea</taxon>
        <taxon>Rhabditida</taxon>
        <taxon>Tylenchina</taxon>
        <taxon>Panagrolaimomorpha</taxon>
        <taxon>Strongyloidoidea</taxon>
        <taxon>Steinernematidae</taxon>
        <taxon>Steinernema</taxon>
    </lineage>
</organism>
<keyword evidence="2" id="KW-1185">Reference proteome</keyword>
<accession>A0A1I7ZYP0</accession>
<dbReference type="WBParaSite" id="L893_g3108.t1">
    <property type="protein sequence ID" value="L893_g3108.t1"/>
    <property type="gene ID" value="L893_g3108"/>
</dbReference>
<feature type="region of interest" description="Disordered" evidence="1">
    <location>
        <begin position="58"/>
        <end position="102"/>
    </location>
</feature>
<evidence type="ECO:0000256" key="1">
    <source>
        <dbReference type="SAM" id="MobiDB-lite"/>
    </source>
</evidence>
<name>A0A1I7ZYP0_9BILA</name>
<reference evidence="3" key="1">
    <citation type="submission" date="2016-11" db="UniProtKB">
        <authorList>
            <consortium name="WormBaseParasite"/>
        </authorList>
    </citation>
    <scope>IDENTIFICATION</scope>
</reference>
<dbReference type="Proteomes" id="UP000095287">
    <property type="component" value="Unplaced"/>
</dbReference>
<evidence type="ECO:0000313" key="3">
    <source>
        <dbReference type="WBParaSite" id="L893_g3108.t1"/>
    </source>
</evidence>